<dbReference type="InterPro" id="IPR029058">
    <property type="entry name" value="AB_hydrolase_fold"/>
</dbReference>
<dbReference type="Gene3D" id="3.40.50.1820">
    <property type="entry name" value="alpha/beta hydrolase"/>
    <property type="match status" value="1"/>
</dbReference>
<evidence type="ECO:0000313" key="3">
    <source>
        <dbReference type="EMBL" id="KAL3800830.1"/>
    </source>
</evidence>
<name>A0ABD3QKA4_9STRA</name>
<dbReference type="InterPro" id="IPR000073">
    <property type="entry name" value="AB_hydrolase_1"/>
</dbReference>
<dbReference type="PANTHER" id="PTHR22753">
    <property type="entry name" value="TRANSMEMBRANE PROTEIN 68"/>
    <property type="match status" value="1"/>
</dbReference>
<keyword evidence="1" id="KW-0732">Signal</keyword>
<comment type="caution">
    <text evidence="3">The sequence shown here is derived from an EMBL/GenBank/DDBJ whole genome shotgun (WGS) entry which is preliminary data.</text>
</comment>
<dbReference type="AlphaFoldDB" id="A0ABD3QKA4"/>
<reference evidence="3 4" key="1">
    <citation type="journal article" date="2020" name="G3 (Bethesda)">
        <title>Improved Reference Genome for Cyclotella cryptica CCMP332, a Model for Cell Wall Morphogenesis, Salinity Adaptation, and Lipid Production in Diatoms (Bacillariophyta).</title>
        <authorList>
            <person name="Roberts W.R."/>
            <person name="Downey K.M."/>
            <person name="Ruck E.C."/>
            <person name="Traller J.C."/>
            <person name="Alverson A.J."/>
        </authorList>
    </citation>
    <scope>NUCLEOTIDE SEQUENCE [LARGE SCALE GENOMIC DNA]</scope>
    <source>
        <strain evidence="3 4">CCMP332</strain>
    </source>
</reference>
<dbReference type="PANTHER" id="PTHR22753:SF14">
    <property type="entry name" value="MONOACYLGLYCEROL_DIACYLGLYCEROL O-ACYLTRANSFERASE"/>
    <property type="match status" value="1"/>
</dbReference>
<evidence type="ECO:0000259" key="2">
    <source>
        <dbReference type="Pfam" id="PF12697"/>
    </source>
</evidence>
<feature type="chain" id="PRO_5044817389" description="AB hydrolase-1 domain-containing protein" evidence="1">
    <location>
        <begin position="19"/>
        <end position="480"/>
    </location>
</feature>
<dbReference type="Pfam" id="PF12697">
    <property type="entry name" value="Abhydrolase_6"/>
    <property type="match status" value="1"/>
</dbReference>
<dbReference type="EMBL" id="JABMIG020000030">
    <property type="protein sequence ID" value="KAL3800830.1"/>
    <property type="molecule type" value="Genomic_DNA"/>
</dbReference>
<feature type="domain" description="AB hydrolase-1" evidence="2">
    <location>
        <begin position="152"/>
        <end position="410"/>
    </location>
</feature>
<proteinExistence type="predicted"/>
<dbReference type="SUPFAM" id="SSF53474">
    <property type="entry name" value="alpha/beta-Hydrolases"/>
    <property type="match status" value="1"/>
</dbReference>
<organism evidence="3 4">
    <name type="scientific">Cyclotella cryptica</name>
    <dbReference type="NCBI Taxonomy" id="29204"/>
    <lineage>
        <taxon>Eukaryota</taxon>
        <taxon>Sar</taxon>
        <taxon>Stramenopiles</taxon>
        <taxon>Ochrophyta</taxon>
        <taxon>Bacillariophyta</taxon>
        <taxon>Coscinodiscophyceae</taxon>
        <taxon>Thalassiosirophycidae</taxon>
        <taxon>Stephanodiscales</taxon>
        <taxon>Stephanodiscaceae</taxon>
        <taxon>Cyclotella</taxon>
    </lineage>
</organism>
<evidence type="ECO:0000256" key="1">
    <source>
        <dbReference type="SAM" id="SignalP"/>
    </source>
</evidence>
<dbReference type="Proteomes" id="UP001516023">
    <property type="component" value="Unassembled WGS sequence"/>
</dbReference>
<keyword evidence="4" id="KW-1185">Reference proteome</keyword>
<evidence type="ECO:0000313" key="4">
    <source>
        <dbReference type="Proteomes" id="UP001516023"/>
    </source>
</evidence>
<protein>
    <recommendedName>
        <fullName evidence="2">AB hydrolase-1 domain-containing protein</fullName>
    </recommendedName>
</protein>
<sequence>MVLLFCLGLASIATVASGFVNHSKLGELPSFVTSYASHHSCRRQQLTFQSFPCLTNNKYRSKSGCSALSSSLRQEANDFQSRHPHIEFVSPLIEDGYPPAVKEYQQRLTQHTLDGSSSSLQSTKRKPLLLYLPGFDGTILAPFIQFPSLGESFDVRGMRVGMEDRSTFDELKSIVLDYLSSQCDCGTDKLSCEKHEEVYLMGESFGGILAIEVARELRSRPEYSNIQLKGLTLVNPATSYLRSSLYSLGPPVANRSTFFPPITFLQYVSSLTGELVPLFLDRGMALQQLTLMLSSKALPIVLNSPQREAYLGRVAFDLANRLKFMPQNTLKWRLEEWLERGATLFEDRLEMTKQNIDSDEEGLLSLKGLNTLIVVGELDLTLPSVEEAHRLASEVFDSARIHVVRGAGHASTCGGSLQLIRLMRDLFPDLEDDVAGTSYDQPSDPELMGLVPRYDNAPIGMSPLNYWKRDYFQRIDNLNE</sequence>
<gene>
    <name evidence="3" type="ORF">HJC23_001667</name>
</gene>
<accession>A0ABD3QKA4</accession>
<feature type="signal peptide" evidence="1">
    <location>
        <begin position="1"/>
        <end position="18"/>
    </location>
</feature>